<accession>A0A8X6VDD5</accession>
<dbReference type="Proteomes" id="UP000887159">
    <property type="component" value="Unassembled WGS sequence"/>
</dbReference>
<dbReference type="EMBL" id="BMAU01021280">
    <property type="protein sequence ID" value="GFY08479.1"/>
    <property type="molecule type" value="Genomic_DNA"/>
</dbReference>
<comment type="caution">
    <text evidence="1">The sequence shown here is derived from an EMBL/GenBank/DDBJ whole genome shotgun (WGS) entry which is preliminary data.</text>
</comment>
<evidence type="ECO:0000313" key="2">
    <source>
        <dbReference type="Proteomes" id="UP000887159"/>
    </source>
</evidence>
<organism evidence="1 2">
    <name type="scientific">Trichonephila clavipes</name>
    <name type="common">Golden silk orbweaver</name>
    <name type="synonym">Nephila clavipes</name>
    <dbReference type="NCBI Taxonomy" id="2585209"/>
    <lineage>
        <taxon>Eukaryota</taxon>
        <taxon>Metazoa</taxon>
        <taxon>Ecdysozoa</taxon>
        <taxon>Arthropoda</taxon>
        <taxon>Chelicerata</taxon>
        <taxon>Arachnida</taxon>
        <taxon>Araneae</taxon>
        <taxon>Araneomorphae</taxon>
        <taxon>Entelegynae</taxon>
        <taxon>Araneoidea</taxon>
        <taxon>Nephilidae</taxon>
        <taxon>Trichonephila</taxon>
    </lineage>
</organism>
<gene>
    <name evidence="1" type="primary">EVAR_98441_1</name>
    <name evidence="1" type="ORF">TNCV_1358831</name>
</gene>
<evidence type="ECO:0000313" key="1">
    <source>
        <dbReference type="EMBL" id="GFY08479.1"/>
    </source>
</evidence>
<keyword evidence="2" id="KW-1185">Reference proteome</keyword>
<dbReference type="AlphaFoldDB" id="A0A8X6VDD5"/>
<reference evidence="1" key="1">
    <citation type="submission" date="2020-08" db="EMBL/GenBank/DDBJ databases">
        <title>Multicomponent nature underlies the extraordinary mechanical properties of spider dragline silk.</title>
        <authorList>
            <person name="Kono N."/>
            <person name="Nakamura H."/>
            <person name="Mori M."/>
            <person name="Yoshida Y."/>
            <person name="Ohtoshi R."/>
            <person name="Malay A.D."/>
            <person name="Moran D.A.P."/>
            <person name="Tomita M."/>
            <person name="Numata K."/>
            <person name="Arakawa K."/>
        </authorList>
    </citation>
    <scope>NUCLEOTIDE SEQUENCE</scope>
</reference>
<sequence>MYENLIGFLAVTETTGEYLTNAVLGELEKNGLDEGWADFYMVRSTCMFFKVLWSTQWRRCANAGKLSKIKLTIEPLLDARWKSRIVAVKAALLQFDHVECIENLKNETELSDTLSQCDCVSVLNEMLSLEFIVSLHVWYELLARINTIRKLCGNLYKPIYALLLSIIYFVAGSKSIDKLDSEYAFLMLESWMRPQFHLNFLSHPSGRESFEPVNSLHCGLLPSKISGGSNTSAKALAGAPH</sequence>
<proteinExistence type="predicted"/>
<name>A0A8X6VDD5_TRICX</name>
<protein>
    <submittedName>
        <fullName evidence="1">DUF4371 domain-containing protein</fullName>
    </submittedName>
</protein>